<feature type="transmembrane region" description="Helical" evidence="2">
    <location>
        <begin position="260"/>
        <end position="280"/>
    </location>
</feature>
<comment type="caution">
    <text evidence="4">The sequence shown here is derived from an EMBL/GenBank/DDBJ whole genome shotgun (WGS) entry which is preliminary data.</text>
</comment>
<dbReference type="InterPro" id="IPR000731">
    <property type="entry name" value="SSD"/>
</dbReference>
<evidence type="ECO:0000256" key="2">
    <source>
        <dbReference type="SAM" id="Phobius"/>
    </source>
</evidence>
<proteinExistence type="inferred from homology"/>
<name>A0ABD3VKS4_SINWO</name>
<feature type="transmembrane region" description="Helical" evidence="2">
    <location>
        <begin position="692"/>
        <end position="711"/>
    </location>
</feature>
<feature type="transmembrane region" description="Helical" evidence="2">
    <location>
        <begin position="819"/>
        <end position="842"/>
    </location>
</feature>
<dbReference type="SUPFAM" id="SSF82866">
    <property type="entry name" value="Multidrug efflux transporter AcrB transmembrane domain"/>
    <property type="match status" value="2"/>
</dbReference>
<feature type="transmembrane region" description="Helical" evidence="2">
    <location>
        <begin position="496"/>
        <end position="514"/>
    </location>
</feature>
<feature type="transmembrane region" description="Helical" evidence="2">
    <location>
        <begin position="716"/>
        <end position="738"/>
    </location>
</feature>
<comment type="similarity">
    <text evidence="1">Belongs to the patched family.</text>
</comment>
<dbReference type="Pfam" id="PF12349">
    <property type="entry name" value="Sterol-sensing"/>
    <property type="match status" value="1"/>
</dbReference>
<dbReference type="PROSITE" id="PS50156">
    <property type="entry name" value="SSD"/>
    <property type="match status" value="2"/>
</dbReference>
<dbReference type="AlphaFoldDB" id="A0ABD3VKS4"/>
<feature type="domain" description="SSD" evidence="3">
    <location>
        <begin position="723"/>
        <end position="841"/>
    </location>
</feature>
<dbReference type="EMBL" id="JBJQND010000011">
    <property type="protein sequence ID" value="KAL3862107.1"/>
    <property type="molecule type" value="Genomic_DNA"/>
</dbReference>
<evidence type="ECO:0000313" key="5">
    <source>
        <dbReference type="Proteomes" id="UP001634394"/>
    </source>
</evidence>
<keyword evidence="5" id="KW-1185">Reference proteome</keyword>
<keyword evidence="2" id="KW-0472">Membrane</keyword>
<feature type="transmembrane region" description="Helical" evidence="2">
    <location>
        <begin position="368"/>
        <end position="387"/>
    </location>
</feature>
<dbReference type="Proteomes" id="UP001634394">
    <property type="component" value="Unassembled WGS sequence"/>
</dbReference>
<accession>A0ABD3VKS4</accession>
<dbReference type="InterPro" id="IPR053958">
    <property type="entry name" value="HMGCR/SNAP/NPC1-like_SSD"/>
</dbReference>
<sequence length="901" mass="100941">MFGDRIYRKVDTAIGESFFKYGLFLARHPWKFLLVSVAINCLLFLGLLNLRMETDAVTIYTPMASQSFQDSRKIQGMFPDVSGSSFQEYQKASFGLYAEVIVRAKMGNALNITVLNEMKKLYTYIGSISLSYEGQTVHYEDFCARLHDTCAVGGDILLTPEFESLLALGSIPYPLFFHPSKGPVYYKRFIGSPVTNNSVLVAAPMMKLTFNFRTEEERYGKMFDIWKDEFIHHMNMFSSDAIDVAYAHVNSISEEIKNNILGDLLIFVASFTLMTLYIWLALCRPGRGCLGHRLPLGTAGLIATIMAIGSTLGLLSACGVIFVTDAAAMPFLLIGIGVDDMFLILSGLNEALEKENDSVETRIATALRLSGVGITVTSLTDFLAFIAGVSSQFLAVRNFCIFTGVAVIMCYLNQTTFFMACVTLYEKRMDDNKCHVTCLSLEDHEGKETDDSHSCHVQYLFCPASLRKSREESESLLDKLPGWLIPKIVLKTPLKVLILVLFAGYLGASVYGIINMQEGLEFKQTVNDNSYFHKFAVWNEAFSQEFPVMFVVERPYDYSNITVQTRINEVVNQAVSSASMQSSSMLSWLSTYTSSPFFNTNSLENFIPNLKDRFLTQPLYEIFQNDVVFDKQNGSIICSRFYILSQSISSSVEQGNFMLRIREITSRSSISMFAFTPFFIVFEQYVSIVPQTIQTVSIAVACVFIVTAFLIPHPIILIYITGTVIMIMVGVFGFLYFVDLALNSITMTILIMAVGFSVDFTVHMSHGYLTADELTRHEKVMKAIKMSGAPIFHGAVTSMIGIVMLLFLKSYTLRAFGKVIMIVMVLGILHALFFLPVVLSLIGPSTTCILRDNVNNPDKPISAPTRWRCHYRKKVSCIKPSLPSEASLQVIIEPKEEDTKY</sequence>
<reference evidence="4 5" key="1">
    <citation type="submission" date="2024-11" db="EMBL/GenBank/DDBJ databases">
        <title>Chromosome-level genome assembly of the freshwater bivalve Anodonta woodiana.</title>
        <authorList>
            <person name="Chen X."/>
        </authorList>
    </citation>
    <scope>NUCLEOTIDE SEQUENCE [LARGE SCALE GENOMIC DNA]</scope>
    <source>
        <strain evidence="4">MN2024</strain>
        <tissue evidence="4">Gills</tissue>
    </source>
</reference>
<dbReference type="PANTHER" id="PTHR10796:SF92">
    <property type="entry name" value="PATCHED-RELATED, ISOFORM A"/>
    <property type="match status" value="1"/>
</dbReference>
<dbReference type="InterPro" id="IPR051697">
    <property type="entry name" value="Patched_domain-protein"/>
</dbReference>
<organism evidence="4 5">
    <name type="scientific">Sinanodonta woodiana</name>
    <name type="common">Chinese pond mussel</name>
    <name type="synonym">Anodonta woodiana</name>
    <dbReference type="NCBI Taxonomy" id="1069815"/>
    <lineage>
        <taxon>Eukaryota</taxon>
        <taxon>Metazoa</taxon>
        <taxon>Spiralia</taxon>
        <taxon>Lophotrochozoa</taxon>
        <taxon>Mollusca</taxon>
        <taxon>Bivalvia</taxon>
        <taxon>Autobranchia</taxon>
        <taxon>Heteroconchia</taxon>
        <taxon>Palaeoheterodonta</taxon>
        <taxon>Unionida</taxon>
        <taxon>Unionoidea</taxon>
        <taxon>Unionidae</taxon>
        <taxon>Unioninae</taxon>
        <taxon>Sinanodonta</taxon>
    </lineage>
</organism>
<feature type="domain" description="SSD" evidence="3">
    <location>
        <begin position="263"/>
        <end position="424"/>
    </location>
</feature>
<feature type="transmembrane region" description="Helical" evidence="2">
    <location>
        <begin position="783"/>
        <end position="807"/>
    </location>
</feature>
<protein>
    <recommendedName>
        <fullName evidence="3">SSD domain-containing protein</fullName>
    </recommendedName>
</protein>
<dbReference type="PANTHER" id="PTHR10796">
    <property type="entry name" value="PATCHED-RELATED"/>
    <property type="match status" value="1"/>
</dbReference>
<keyword evidence="2" id="KW-1133">Transmembrane helix</keyword>
<feature type="transmembrane region" description="Helical" evidence="2">
    <location>
        <begin position="744"/>
        <end position="762"/>
    </location>
</feature>
<keyword evidence="2" id="KW-0812">Transmembrane</keyword>
<dbReference type="Gene3D" id="1.20.1640.10">
    <property type="entry name" value="Multidrug efflux transporter AcrB transmembrane domain"/>
    <property type="match status" value="2"/>
</dbReference>
<evidence type="ECO:0000313" key="4">
    <source>
        <dbReference type="EMBL" id="KAL3862107.1"/>
    </source>
</evidence>
<gene>
    <name evidence="4" type="ORF">ACJMK2_008100</name>
</gene>
<evidence type="ECO:0000259" key="3">
    <source>
        <dbReference type="PROSITE" id="PS50156"/>
    </source>
</evidence>
<feature type="transmembrane region" description="Helical" evidence="2">
    <location>
        <begin position="399"/>
        <end position="425"/>
    </location>
</feature>
<dbReference type="InterPro" id="IPR001036">
    <property type="entry name" value="Acrflvin-R"/>
</dbReference>
<dbReference type="PRINTS" id="PR00702">
    <property type="entry name" value="ACRIFLAVINRP"/>
</dbReference>
<evidence type="ECO:0000256" key="1">
    <source>
        <dbReference type="ARBA" id="ARBA00005585"/>
    </source>
</evidence>
<feature type="transmembrane region" description="Helical" evidence="2">
    <location>
        <begin position="30"/>
        <end position="50"/>
    </location>
</feature>
<feature type="transmembrane region" description="Helical" evidence="2">
    <location>
        <begin position="300"/>
        <end position="323"/>
    </location>
</feature>